<proteinExistence type="predicted"/>
<keyword evidence="1" id="KW-0472">Membrane</keyword>
<organism evidence="2 3">
    <name type="scientific">Ensete ventricosum</name>
    <name type="common">Abyssinian banana</name>
    <name type="synonym">Musa ensete</name>
    <dbReference type="NCBI Taxonomy" id="4639"/>
    <lineage>
        <taxon>Eukaryota</taxon>
        <taxon>Viridiplantae</taxon>
        <taxon>Streptophyta</taxon>
        <taxon>Embryophyta</taxon>
        <taxon>Tracheophyta</taxon>
        <taxon>Spermatophyta</taxon>
        <taxon>Magnoliopsida</taxon>
        <taxon>Liliopsida</taxon>
        <taxon>Zingiberales</taxon>
        <taxon>Musaceae</taxon>
        <taxon>Ensete</taxon>
    </lineage>
</organism>
<dbReference type="AlphaFoldDB" id="A0A426YIH1"/>
<sequence length="65" mass="7141">PSNLAFSTTKRMGEVEYPSSLTYVAQELYISSVVIIVPLLVSVLAVMKALSFILCRVFLSNLCLT</sequence>
<accession>A0A426YIH1</accession>
<evidence type="ECO:0000313" key="3">
    <source>
        <dbReference type="Proteomes" id="UP000287651"/>
    </source>
</evidence>
<protein>
    <submittedName>
        <fullName evidence="2">Uncharacterized protein</fullName>
    </submittedName>
</protein>
<dbReference type="EMBL" id="AMZH03012173">
    <property type="protein sequence ID" value="RRT51534.1"/>
    <property type="molecule type" value="Genomic_DNA"/>
</dbReference>
<feature type="non-terminal residue" evidence="2">
    <location>
        <position position="1"/>
    </location>
</feature>
<feature type="transmembrane region" description="Helical" evidence="1">
    <location>
        <begin position="28"/>
        <end position="59"/>
    </location>
</feature>
<comment type="caution">
    <text evidence="2">The sequence shown here is derived from an EMBL/GenBank/DDBJ whole genome shotgun (WGS) entry which is preliminary data.</text>
</comment>
<gene>
    <name evidence="2" type="ORF">B296_00034878</name>
</gene>
<reference evidence="2 3" key="1">
    <citation type="journal article" date="2014" name="Agronomy (Basel)">
        <title>A Draft Genome Sequence for Ensete ventricosum, the Drought-Tolerant Tree Against Hunger.</title>
        <authorList>
            <person name="Harrison J."/>
            <person name="Moore K.A."/>
            <person name="Paszkiewicz K."/>
            <person name="Jones T."/>
            <person name="Grant M."/>
            <person name="Ambacheew D."/>
            <person name="Muzemil S."/>
            <person name="Studholme D.J."/>
        </authorList>
    </citation>
    <scope>NUCLEOTIDE SEQUENCE [LARGE SCALE GENOMIC DNA]</scope>
</reference>
<keyword evidence="1" id="KW-1133">Transmembrane helix</keyword>
<name>A0A426YIH1_ENSVE</name>
<dbReference type="Proteomes" id="UP000287651">
    <property type="component" value="Unassembled WGS sequence"/>
</dbReference>
<evidence type="ECO:0000313" key="2">
    <source>
        <dbReference type="EMBL" id="RRT51534.1"/>
    </source>
</evidence>
<evidence type="ECO:0000256" key="1">
    <source>
        <dbReference type="SAM" id="Phobius"/>
    </source>
</evidence>
<keyword evidence="1" id="KW-0812">Transmembrane</keyword>